<keyword evidence="1" id="KW-1133">Transmembrane helix</keyword>
<evidence type="ECO:0000313" key="3">
    <source>
        <dbReference type="Proteomes" id="UP000053676"/>
    </source>
</evidence>
<dbReference type="AlphaFoldDB" id="W2TU90"/>
<keyword evidence="3" id="KW-1185">Reference proteome</keyword>
<gene>
    <name evidence="2" type="ORF">NECAME_06279</name>
</gene>
<protein>
    <submittedName>
        <fullName evidence="2">Uncharacterized protein</fullName>
    </submittedName>
</protein>
<evidence type="ECO:0000256" key="1">
    <source>
        <dbReference type="SAM" id="Phobius"/>
    </source>
</evidence>
<dbReference type="KEGG" id="nai:NECAME_06279"/>
<name>W2TU90_NECAM</name>
<organism evidence="2 3">
    <name type="scientific">Necator americanus</name>
    <name type="common">Human hookworm</name>
    <dbReference type="NCBI Taxonomy" id="51031"/>
    <lineage>
        <taxon>Eukaryota</taxon>
        <taxon>Metazoa</taxon>
        <taxon>Ecdysozoa</taxon>
        <taxon>Nematoda</taxon>
        <taxon>Chromadorea</taxon>
        <taxon>Rhabditida</taxon>
        <taxon>Rhabditina</taxon>
        <taxon>Rhabditomorpha</taxon>
        <taxon>Strongyloidea</taxon>
        <taxon>Ancylostomatidae</taxon>
        <taxon>Bunostominae</taxon>
        <taxon>Necator</taxon>
    </lineage>
</organism>
<dbReference type="EMBL" id="KI657690">
    <property type="protein sequence ID" value="ETN85660.1"/>
    <property type="molecule type" value="Genomic_DNA"/>
</dbReference>
<accession>W2TU90</accession>
<dbReference type="Proteomes" id="UP000053676">
    <property type="component" value="Unassembled WGS sequence"/>
</dbReference>
<keyword evidence="1" id="KW-0812">Transmembrane</keyword>
<proteinExistence type="predicted"/>
<evidence type="ECO:0000313" key="2">
    <source>
        <dbReference type="EMBL" id="ETN85660.1"/>
    </source>
</evidence>
<feature type="transmembrane region" description="Helical" evidence="1">
    <location>
        <begin position="85"/>
        <end position="103"/>
    </location>
</feature>
<sequence length="104" mass="11652">MGKLANARVDQVQLDCDVNIVNMVSGIMESTDVKNVTVRLTYLWVQYVTYALDNVTVRKEPPALDVINACSPIYGFPNLDADDAMNAYIILLLMWTVLVSRLID</sequence>
<keyword evidence="1" id="KW-0472">Membrane</keyword>
<reference evidence="3" key="1">
    <citation type="journal article" date="2014" name="Nat. Genet.">
        <title>Genome of the human hookworm Necator americanus.</title>
        <authorList>
            <person name="Tang Y.T."/>
            <person name="Gao X."/>
            <person name="Rosa B.A."/>
            <person name="Abubucker S."/>
            <person name="Hallsworth-Pepin K."/>
            <person name="Martin J."/>
            <person name="Tyagi R."/>
            <person name="Heizer E."/>
            <person name="Zhang X."/>
            <person name="Bhonagiri-Palsikar V."/>
            <person name="Minx P."/>
            <person name="Warren W.C."/>
            <person name="Wang Q."/>
            <person name="Zhan B."/>
            <person name="Hotez P.J."/>
            <person name="Sternberg P.W."/>
            <person name="Dougall A."/>
            <person name="Gaze S.T."/>
            <person name="Mulvenna J."/>
            <person name="Sotillo J."/>
            <person name="Ranganathan S."/>
            <person name="Rabelo E.M."/>
            <person name="Wilson R.K."/>
            <person name="Felgner P.L."/>
            <person name="Bethony J."/>
            <person name="Hawdon J.M."/>
            <person name="Gasser R.B."/>
            <person name="Loukas A."/>
            <person name="Mitreva M."/>
        </authorList>
    </citation>
    <scope>NUCLEOTIDE SEQUENCE [LARGE SCALE GENOMIC DNA]</scope>
</reference>